<comment type="caution">
    <text evidence="1">The sequence shown here is derived from an EMBL/GenBank/DDBJ whole genome shotgun (WGS) entry which is preliminary data.</text>
</comment>
<dbReference type="InterPro" id="IPR029058">
    <property type="entry name" value="AB_hydrolase_fold"/>
</dbReference>
<proteinExistence type="predicted"/>
<dbReference type="HOGENOM" id="CLU_048587_7_0_4"/>
<dbReference type="PANTHER" id="PTHR47751:SF1">
    <property type="entry name" value="SUPERFAMILY HYDROLASE, PUTATIVE (AFU_ORTHOLOGUE AFUA_2G16580)-RELATED"/>
    <property type="match status" value="1"/>
</dbReference>
<dbReference type="EMBL" id="ACDP02000017">
    <property type="protein sequence ID" value="EEO27831.1"/>
    <property type="molecule type" value="Genomic_DNA"/>
</dbReference>
<accession>C3X3P5</accession>
<dbReference type="RefSeq" id="WP_005877092.1">
    <property type="nucleotide sequence ID" value="NZ_CABMNL010000001.1"/>
</dbReference>
<dbReference type="Gene3D" id="3.40.50.1820">
    <property type="entry name" value="alpha/beta hydrolase"/>
    <property type="match status" value="1"/>
</dbReference>
<dbReference type="Proteomes" id="UP000003973">
    <property type="component" value="Unassembled WGS sequence"/>
</dbReference>
<dbReference type="AlphaFoldDB" id="C3X3P5"/>
<dbReference type="SUPFAM" id="SSF53474">
    <property type="entry name" value="alpha/beta-Hydrolases"/>
    <property type="match status" value="1"/>
</dbReference>
<sequence length="132" mass="14639">MRGRGDGPGCFYRDQADIDESTSVIQREAYEYDRTPGCAYPTSVNKMLLTSNDRLAAFDAFAHLDTVAPRPVLLIVGSHADTIYFSEAAYAKANEPKERVKIAGASHVDLYDRPEYVSQVVAKLVDFFGRSL</sequence>
<evidence type="ECO:0000313" key="1">
    <source>
        <dbReference type="EMBL" id="EEO27831.1"/>
    </source>
</evidence>
<dbReference type="InterPro" id="IPR051411">
    <property type="entry name" value="Polyketide_trans_af380"/>
</dbReference>
<dbReference type="PANTHER" id="PTHR47751">
    <property type="entry name" value="SUPERFAMILY HYDROLASE, PUTATIVE (AFU_ORTHOLOGUE AFUA_2G16580)-RELATED"/>
    <property type="match status" value="1"/>
</dbReference>
<evidence type="ECO:0008006" key="3">
    <source>
        <dbReference type="Google" id="ProtNLM"/>
    </source>
</evidence>
<gene>
    <name evidence="1" type="ORF">OFAG_00984</name>
</gene>
<name>C3X3P5_9BURK</name>
<protein>
    <recommendedName>
        <fullName evidence="3">Alpha/beta hydrolase</fullName>
    </recommendedName>
</protein>
<evidence type="ECO:0000313" key="2">
    <source>
        <dbReference type="Proteomes" id="UP000003973"/>
    </source>
</evidence>
<organism evidence="1 2">
    <name type="scientific">Oxalobacter paraformigenes</name>
    <dbReference type="NCBI Taxonomy" id="556268"/>
    <lineage>
        <taxon>Bacteria</taxon>
        <taxon>Pseudomonadati</taxon>
        <taxon>Pseudomonadota</taxon>
        <taxon>Betaproteobacteria</taxon>
        <taxon>Burkholderiales</taxon>
        <taxon>Oxalobacteraceae</taxon>
        <taxon>Oxalobacter</taxon>
    </lineage>
</organism>
<dbReference type="eggNOG" id="COG1073">
    <property type="taxonomic scope" value="Bacteria"/>
</dbReference>
<reference evidence="1" key="1">
    <citation type="submission" date="2011-10" db="EMBL/GenBank/DDBJ databases">
        <title>The Genome Sequence of Oxalobacter formigenes HOxBLS.</title>
        <authorList>
            <consortium name="The Broad Institute Genome Sequencing Platform"/>
            <person name="Earl A."/>
            <person name="Ward D."/>
            <person name="Feldgarden M."/>
            <person name="Gevers D."/>
            <person name="Allison M.J."/>
            <person name="Humphrey S."/>
            <person name="Young S.K."/>
            <person name="Zeng Q."/>
            <person name="Gargeya S."/>
            <person name="Fitzgerald M."/>
            <person name="Haas B."/>
            <person name="Abouelleil A."/>
            <person name="Alvarado L."/>
            <person name="Arachchi H.M."/>
            <person name="Berlin A."/>
            <person name="Brown A."/>
            <person name="Chapman S.B."/>
            <person name="Chen Z."/>
            <person name="Dunbar C."/>
            <person name="Freedman E."/>
            <person name="Gearin G."/>
            <person name="Goldberg J."/>
            <person name="Griggs A."/>
            <person name="Gujja S."/>
            <person name="Heiman D."/>
            <person name="Howarth C."/>
            <person name="Larson L."/>
            <person name="Lui A."/>
            <person name="MacDonald P.J.P."/>
            <person name="Montmayeur A."/>
            <person name="Murphy C."/>
            <person name="Neiman D."/>
            <person name="Pearson M."/>
            <person name="Priest M."/>
            <person name="Roberts A."/>
            <person name="Saif S."/>
            <person name="Shea T."/>
            <person name="Shenoy N."/>
            <person name="Sisk P."/>
            <person name="Stolte C."/>
            <person name="Sykes S."/>
            <person name="Wortman J."/>
            <person name="Nusbaum C."/>
            <person name="Birren B."/>
        </authorList>
    </citation>
    <scope>NUCLEOTIDE SEQUENCE [LARGE SCALE GENOMIC DNA]</scope>
    <source>
        <strain evidence="1">HOxBLS</strain>
    </source>
</reference>
<keyword evidence="2" id="KW-1185">Reference proteome</keyword>